<protein>
    <submittedName>
        <fullName evidence="1">4041_t:CDS:1</fullName>
    </submittedName>
</protein>
<sequence length="41" mass="4590">KINGEPGYLDKYGTTIGQLQDNYRTTTGQLWDNYGTTTGTF</sequence>
<feature type="non-terminal residue" evidence="1">
    <location>
        <position position="1"/>
    </location>
</feature>
<dbReference type="InterPro" id="IPR023198">
    <property type="entry name" value="PGP-like_dom2"/>
</dbReference>
<evidence type="ECO:0000313" key="2">
    <source>
        <dbReference type="Proteomes" id="UP000789901"/>
    </source>
</evidence>
<gene>
    <name evidence="1" type="ORF">GMARGA_LOCUS45544</name>
</gene>
<evidence type="ECO:0000313" key="1">
    <source>
        <dbReference type="EMBL" id="CAG8856723.1"/>
    </source>
</evidence>
<reference evidence="1 2" key="1">
    <citation type="submission" date="2021-06" db="EMBL/GenBank/DDBJ databases">
        <authorList>
            <person name="Kallberg Y."/>
            <person name="Tangrot J."/>
            <person name="Rosling A."/>
        </authorList>
    </citation>
    <scope>NUCLEOTIDE SEQUENCE [LARGE SCALE GENOMIC DNA]</scope>
    <source>
        <strain evidence="1 2">120-4 pot B 10/14</strain>
    </source>
</reference>
<organism evidence="1 2">
    <name type="scientific">Gigaspora margarita</name>
    <dbReference type="NCBI Taxonomy" id="4874"/>
    <lineage>
        <taxon>Eukaryota</taxon>
        <taxon>Fungi</taxon>
        <taxon>Fungi incertae sedis</taxon>
        <taxon>Mucoromycota</taxon>
        <taxon>Glomeromycotina</taxon>
        <taxon>Glomeromycetes</taxon>
        <taxon>Diversisporales</taxon>
        <taxon>Gigasporaceae</taxon>
        <taxon>Gigaspora</taxon>
    </lineage>
</organism>
<dbReference type="Gene3D" id="1.10.150.240">
    <property type="entry name" value="Putative phosphatase, domain 2"/>
    <property type="match status" value="1"/>
</dbReference>
<name>A0ABN7XQX0_GIGMA</name>
<dbReference type="Proteomes" id="UP000789901">
    <property type="component" value="Unassembled WGS sequence"/>
</dbReference>
<accession>A0ABN7XQX0</accession>
<dbReference type="EMBL" id="CAJVQB010163139">
    <property type="protein sequence ID" value="CAG8856723.1"/>
    <property type="molecule type" value="Genomic_DNA"/>
</dbReference>
<proteinExistence type="predicted"/>
<comment type="caution">
    <text evidence="1">The sequence shown here is derived from an EMBL/GenBank/DDBJ whole genome shotgun (WGS) entry which is preliminary data.</text>
</comment>
<keyword evidence="2" id="KW-1185">Reference proteome</keyword>